<evidence type="ECO:0000313" key="4">
    <source>
        <dbReference type="Proteomes" id="UP000621455"/>
    </source>
</evidence>
<feature type="signal peptide" evidence="1">
    <location>
        <begin position="1"/>
        <end position="32"/>
    </location>
</feature>
<dbReference type="Proteomes" id="UP000621455">
    <property type="component" value="Unassembled WGS sequence"/>
</dbReference>
<keyword evidence="1" id="KW-0732">Signal</keyword>
<proteinExistence type="predicted"/>
<gene>
    <name evidence="3" type="ORF">F2P44_27030</name>
</gene>
<feature type="chain" id="PRO_5046954077" evidence="1">
    <location>
        <begin position="33"/>
        <end position="192"/>
    </location>
</feature>
<evidence type="ECO:0000256" key="1">
    <source>
        <dbReference type="SAM" id="SignalP"/>
    </source>
</evidence>
<protein>
    <submittedName>
        <fullName evidence="3">PEP-CTERM sorting domain-containing protein</fullName>
    </submittedName>
</protein>
<sequence>MPVPTIRSTRSLMFMKLASCAALTLCALTANAADQAYEWSFQGFAYKGGPDFFPDAKITGQFVVNDLNQDGIFDLTEVKSFTYDMVGKQPCINAGNITCSLSTFSYNPAGALSFDYEFRRSSESSGHHDWVHSGKNWGYAMWWGGDGEDVGYTWDARTVATITAVPEPHSYLMLGAGLLSLAAFTRRRRNRK</sequence>
<evidence type="ECO:0000313" key="3">
    <source>
        <dbReference type="EMBL" id="NHZ82901.1"/>
    </source>
</evidence>
<dbReference type="EMBL" id="WHJG01000040">
    <property type="protein sequence ID" value="NHZ82901.1"/>
    <property type="molecule type" value="Genomic_DNA"/>
</dbReference>
<dbReference type="Pfam" id="PF07589">
    <property type="entry name" value="PEP-CTERM"/>
    <property type="match status" value="1"/>
</dbReference>
<dbReference type="InterPro" id="IPR013424">
    <property type="entry name" value="Ice-binding_C"/>
</dbReference>
<keyword evidence="4" id="KW-1185">Reference proteome</keyword>
<dbReference type="NCBIfam" id="TIGR02595">
    <property type="entry name" value="PEP_CTERM"/>
    <property type="match status" value="1"/>
</dbReference>
<organism evidence="3 4">
    <name type="scientific">Massilia frigida</name>
    <dbReference type="NCBI Taxonomy" id="2609281"/>
    <lineage>
        <taxon>Bacteria</taxon>
        <taxon>Pseudomonadati</taxon>
        <taxon>Pseudomonadota</taxon>
        <taxon>Betaproteobacteria</taxon>
        <taxon>Burkholderiales</taxon>
        <taxon>Oxalobacteraceae</taxon>
        <taxon>Telluria group</taxon>
        <taxon>Massilia</taxon>
    </lineage>
</organism>
<feature type="domain" description="Ice-binding protein C-terminal" evidence="2">
    <location>
        <begin position="164"/>
        <end position="187"/>
    </location>
</feature>
<evidence type="ECO:0000259" key="2">
    <source>
        <dbReference type="Pfam" id="PF07589"/>
    </source>
</evidence>
<accession>A0ABX0NH29</accession>
<comment type="caution">
    <text evidence="3">The sequence shown here is derived from an EMBL/GenBank/DDBJ whole genome shotgun (WGS) entry which is preliminary data.</text>
</comment>
<name>A0ABX0NH29_9BURK</name>
<reference evidence="3 4" key="1">
    <citation type="submission" date="2019-10" db="EMBL/GenBank/DDBJ databases">
        <title>Taxonomy of Antarctic Massilia spp.: description of Massilia rubra sp. nov., Massilia aquatica sp. nov., Massilia mucilaginosa sp. nov., Massilia frigida sp. nov. isolated from streams, lakes and regoliths.</title>
        <authorList>
            <person name="Holochova P."/>
            <person name="Sedlacek I."/>
            <person name="Kralova S."/>
            <person name="Maslanova I."/>
            <person name="Busse H.-J."/>
            <person name="Stankova E."/>
            <person name="Vrbovska V."/>
            <person name="Kovarovic V."/>
            <person name="Bartak M."/>
            <person name="Svec P."/>
            <person name="Pantucek R."/>
        </authorList>
    </citation>
    <scope>NUCLEOTIDE SEQUENCE [LARGE SCALE GENOMIC DNA]</scope>
    <source>
        <strain evidence="3 4">CCM 8695</strain>
    </source>
</reference>